<protein>
    <submittedName>
        <fullName evidence="1">Uncharacterized protein</fullName>
    </submittedName>
</protein>
<evidence type="ECO:0000313" key="2">
    <source>
        <dbReference type="Proteomes" id="UP000215914"/>
    </source>
</evidence>
<evidence type="ECO:0000313" key="1">
    <source>
        <dbReference type="EMBL" id="KAF5791052.1"/>
    </source>
</evidence>
<accession>A0A9K3I6H2</accession>
<reference evidence="1" key="2">
    <citation type="submission" date="2020-06" db="EMBL/GenBank/DDBJ databases">
        <title>Helianthus annuus Genome sequencing and assembly Release 2.</title>
        <authorList>
            <person name="Gouzy J."/>
            <person name="Langlade N."/>
            <person name="Munos S."/>
        </authorList>
    </citation>
    <scope>NUCLEOTIDE SEQUENCE</scope>
    <source>
        <tissue evidence="1">Leaves</tissue>
    </source>
</reference>
<keyword evidence="2" id="KW-1185">Reference proteome</keyword>
<reference evidence="1" key="1">
    <citation type="journal article" date="2017" name="Nature">
        <title>The sunflower genome provides insights into oil metabolism, flowering and Asterid evolution.</title>
        <authorList>
            <person name="Badouin H."/>
            <person name="Gouzy J."/>
            <person name="Grassa C.J."/>
            <person name="Murat F."/>
            <person name="Staton S.E."/>
            <person name="Cottret L."/>
            <person name="Lelandais-Briere C."/>
            <person name="Owens G.L."/>
            <person name="Carrere S."/>
            <person name="Mayjonade B."/>
            <person name="Legrand L."/>
            <person name="Gill N."/>
            <person name="Kane N.C."/>
            <person name="Bowers J.E."/>
            <person name="Hubner S."/>
            <person name="Bellec A."/>
            <person name="Berard A."/>
            <person name="Berges H."/>
            <person name="Blanchet N."/>
            <person name="Boniface M.C."/>
            <person name="Brunel D."/>
            <person name="Catrice O."/>
            <person name="Chaidir N."/>
            <person name="Claudel C."/>
            <person name="Donnadieu C."/>
            <person name="Faraut T."/>
            <person name="Fievet G."/>
            <person name="Helmstetter N."/>
            <person name="King M."/>
            <person name="Knapp S.J."/>
            <person name="Lai Z."/>
            <person name="Le Paslier M.C."/>
            <person name="Lippi Y."/>
            <person name="Lorenzon L."/>
            <person name="Mandel J.R."/>
            <person name="Marage G."/>
            <person name="Marchand G."/>
            <person name="Marquand E."/>
            <person name="Bret-Mestries E."/>
            <person name="Morien E."/>
            <person name="Nambeesan S."/>
            <person name="Nguyen T."/>
            <person name="Pegot-Espagnet P."/>
            <person name="Pouilly N."/>
            <person name="Raftis F."/>
            <person name="Sallet E."/>
            <person name="Schiex T."/>
            <person name="Thomas J."/>
            <person name="Vandecasteele C."/>
            <person name="Vares D."/>
            <person name="Vear F."/>
            <person name="Vautrin S."/>
            <person name="Crespi M."/>
            <person name="Mangin B."/>
            <person name="Burke J.M."/>
            <person name="Salse J."/>
            <person name="Munos S."/>
            <person name="Vincourt P."/>
            <person name="Rieseberg L.H."/>
            <person name="Langlade N.B."/>
        </authorList>
    </citation>
    <scope>NUCLEOTIDE SEQUENCE</scope>
    <source>
        <tissue evidence="1">Leaves</tissue>
    </source>
</reference>
<dbReference type="EMBL" id="MNCJ02000324">
    <property type="protein sequence ID" value="KAF5791052.1"/>
    <property type="molecule type" value="Genomic_DNA"/>
</dbReference>
<comment type="caution">
    <text evidence="1">The sequence shown here is derived from an EMBL/GenBank/DDBJ whole genome shotgun (WGS) entry which is preliminary data.</text>
</comment>
<dbReference type="AlphaFoldDB" id="A0A9K3I6H2"/>
<name>A0A9K3I6H2_HELAN</name>
<organism evidence="1 2">
    <name type="scientific">Helianthus annuus</name>
    <name type="common">Common sunflower</name>
    <dbReference type="NCBI Taxonomy" id="4232"/>
    <lineage>
        <taxon>Eukaryota</taxon>
        <taxon>Viridiplantae</taxon>
        <taxon>Streptophyta</taxon>
        <taxon>Embryophyta</taxon>
        <taxon>Tracheophyta</taxon>
        <taxon>Spermatophyta</taxon>
        <taxon>Magnoliopsida</taxon>
        <taxon>eudicotyledons</taxon>
        <taxon>Gunneridae</taxon>
        <taxon>Pentapetalae</taxon>
        <taxon>asterids</taxon>
        <taxon>campanulids</taxon>
        <taxon>Asterales</taxon>
        <taxon>Asteraceae</taxon>
        <taxon>Asteroideae</taxon>
        <taxon>Heliantheae alliance</taxon>
        <taxon>Heliantheae</taxon>
        <taxon>Helianthus</taxon>
    </lineage>
</organism>
<dbReference type="Gramene" id="mRNA:HanXRQr2_Chr09g0390301">
    <property type="protein sequence ID" value="mRNA:HanXRQr2_Chr09g0390301"/>
    <property type="gene ID" value="HanXRQr2_Chr09g0390301"/>
</dbReference>
<proteinExistence type="predicted"/>
<sequence length="81" mass="9641">MVQSSVRKIRILRIGESFEICYSKDKELTRKIRIFQKGILRALESFEVIVRESTVIFRILLILRTINRSFDCDQFTANKFL</sequence>
<dbReference type="Proteomes" id="UP000215914">
    <property type="component" value="Unassembled WGS sequence"/>
</dbReference>
<gene>
    <name evidence="1" type="ORF">HanXRQr2_Chr09g0390301</name>
</gene>